<evidence type="ECO:0000256" key="1">
    <source>
        <dbReference type="SAM" id="MobiDB-lite"/>
    </source>
</evidence>
<organism evidence="3 4">
    <name type="scientific">Fructobacillus pseudoficulneus</name>
    <dbReference type="NCBI Taxonomy" id="220714"/>
    <lineage>
        <taxon>Bacteria</taxon>
        <taxon>Bacillati</taxon>
        <taxon>Bacillota</taxon>
        <taxon>Bacilli</taxon>
        <taxon>Lactobacillales</taxon>
        <taxon>Lactobacillaceae</taxon>
        <taxon>Fructobacillus</taxon>
    </lineage>
</organism>
<dbReference type="InterPro" id="IPR001932">
    <property type="entry name" value="PPM-type_phosphatase-like_dom"/>
</dbReference>
<dbReference type="RefSeq" id="WP_059377502.1">
    <property type="nucleotide sequence ID" value="NZ_DF968064.1"/>
</dbReference>
<dbReference type="OrthoDB" id="9801841at2"/>
<dbReference type="PROSITE" id="PS51746">
    <property type="entry name" value="PPM_2"/>
    <property type="match status" value="1"/>
</dbReference>
<feature type="domain" description="PPM-type phosphatase" evidence="2">
    <location>
        <begin position="2"/>
        <end position="252"/>
    </location>
</feature>
<keyword evidence="4" id="KW-1185">Reference proteome</keyword>
<dbReference type="EMBL" id="DF968064">
    <property type="protein sequence ID" value="GAP02753.1"/>
    <property type="molecule type" value="Genomic_DNA"/>
</dbReference>
<gene>
    <name evidence="3" type="ORF">FPFC_022030</name>
</gene>
<dbReference type="SUPFAM" id="SSF81606">
    <property type="entry name" value="PP2C-like"/>
    <property type="match status" value="1"/>
</dbReference>
<proteinExistence type="predicted"/>
<dbReference type="AlphaFoldDB" id="A0A3F3H8V5"/>
<dbReference type="InterPro" id="IPR036457">
    <property type="entry name" value="PPM-type-like_dom_sf"/>
</dbReference>
<dbReference type="CDD" id="cd00143">
    <property type="entry name" value="PP2Cc"/>
    <property type="match status" value="1"/>
</dbReference>
<feature type="compositionally biased region" description="Basic and acidic residues" evidence="1">
    <location>
        <begin position="271"/>
        <end position="286"/>
    </location>
</feature>
<evidence type="ECO:0000313" key="3">
    <source>
        <dbReference type="EMBL" id="GAP02753.1"/>
    </source>
</evidence>
<evidence type="ECO:0000313" key="4">
    <source>
        <dbReference type="Proteomes" id="UP000061227"/>
    </source>
</evidence>
<reference evidence="3 4" key="1">
    <citation type="journal article" date="2015" name="BMC Genomics">
        <title>Comparative genomics of Fructobacillus spp. and Leuconostoc spp. reveals niche-specific evolution of Fructobacillus spp.</title>
        <authorList>
            <person name="Endo A."/>
            <person name="Tanizawa Y."/>
            <person name="Tanaka N."/>
            <person name="Maeno S."/>
            <person name="Kumar H."/>
            <person name="Shiwa Y."/>
            <person name="Okada S."/>
            <person name="Yoshikawa H."/>
            <person name="Dicks L."/>
            <person name="Nakagawa J."/>
            <person name="Arita M."/>
        </authorList>
    </citation>
    <scope>NUCLEOTIDE SEQUENCE [LARGE SCALE GENOMIC DNA]</scope>
    <source>
        <strain evidence="3 4">DSM 15468</strain>
    </source>
</reference>
<dbReference type="InterPro" id="IPR015655">
    <property type="entry name" value="PP2C"/>
</dbReference>
<dbReference type="SMART" id="SM00332">
    <property type="entry name" value="PP2Cc"/>
    <property type="match status" value="1"/>
</dbReference>
<dbReference type="Pfam" id="PF13672">
    <property type="entry name" value="PP2C_2"/>
    <property type="match status" value="1"/>
</dbReference>
<dbReference type="STRING" id="220714.SAMN05660469_0692"/>
<name>A0A3F3H8V5_9LACO</name>
<accession>A0A3F3H8V5</accession>
<dbReference type="PANTHER" id="PTHR47992">
    <property type="entry name" value="PROTEIN PHOSPHATASE"/>
    <property type="match status" value="1"/>
</dbReference>
<dbReference type="Proteomes" id="UP000061227">
    <property type="component" value="Unassembled WGS sequence"/>
</dbReference>
<evidence type="ECO:0000259" key="2">
    <source>
        <dbReference type="PROSITE" id="PS51746"/>
    </source>
</evidence>
<dbReference type="SMART" id="SM00331">
    <property type="entry name" value="PP2C_SIG"/>
    <property type="match status" value="1"/>
</dbReference>
<feature type="region of interest" description="Disordered" evidence="1">
    <location>
        <begin position="261"/>
        <end position="286"/>
    </location>
</feature>
<protein>
    <submittedName>
        <fullName evidence="3">Protein serine/threonine phosphatase PrpC,regulation of stationary phase</fullName>
    </submittedName>
</protein>
<sequence length="286" mass="31490">MAIAYISDKGPKRADNQDAVGAYYNQSGEALVLVADGVASNPGSKQASQMVVETLGQAWEKRDMKDQDSVKDWLVHQADLANNAILLAGKKNPVVHEMATTLVLAVCLPGEILIANAGDSRAYLLRDKKAKLLTFDHTVRNELKRNSGQIYDESLPEANSLTRYLGVNQKVGLEWTTFTPKEGDWLYLTSDGLSKVLDIDDQVALLQPGMKRPGNLPPLGSVLDLTERIRALIRAAVARHAPDNITALLVTDLTNPNQQLNRAGKQPQQNRFEEFQANKHRTEGQN</sequence>
<dbReference type="Gene3D" id="3.60.40.10">
    <property type="entry name" value="PPM-type phosphatase domain"/>
    <property type="match status" value="1"/>
</dbReference>
<dbReference type="GO" id="GO:0004722">
    <property type="term" value="F:protein serine/threonine phosphatase activity"/>
    <property type="evidence" value="ECO:0007669"/>
    <property type="project" value="InterPro"/>
</dbReference>
<feature type="compositionally biased region" description="Polar residues" evidence="1">
    <location>
        <begin position="261"/>
        <end position="270"/>
    </location>
</feature>